<evidence type="ECO:0000259" key="2">
    <source>
        <dbReference type="Pfam" id="PF07602"/>
    </source>
</evidence>
<sequence length="715" mass="78682">MQKLFFFSFFCLFILCSGELSAADYFVAKTGNDANDGSGQRPFLTIGKAAEVAQAGDVVYIFSGSYEETLRPANSGTPGSPITFRAVEGERVILTAMEALNGFTPDAGGIYKVAVDWDLGQQNFVMNGSAAMDLARWPNNTDGDPFTLNHLRNDGGSPGETEINAFLTDSDIPDFDWTGGSLLFYGDRPGSGWTTWKAFIKSSSTGRVNFDLIKDQEWIRTFHPPADGGDYFLEGIKDALDYENEWWFDEQTRTLYVQLPGGEAPADGQVQMRRRELAVDLNGRSYINLEGFAVFGGGIDIEGEGNRLFKMSSFYGSYTRGVTRNFHAESRAVDVKWNAVNTVIEQCEIAFGAGSGVWDSGSGTRIENNYIHDFNFLGDYDAPLMVRGQRDALVTRNTIRRGGRDAIQIISKNSRVSYNDVSESNLIADDCALLYTIGLDLNMEIDHNWFHDAQSRGTLKKAAGIYLDNDPGNVKVHHNVVYNTEWSSIQMNWNATNIEIYNNTLWDGEAAFGAWHLAGTAFSNVKIWNTLTNMNSLEPQADKQNNKVLQDSAEPFTNEAALDFTLVSGASAVDFGREIPGFTDGFMGAAPDAGAYESGADRWVAGIDWEIERGPNETCYYLPGEGECSRFPVATGNPFSGNSGLEIFPNPASERLHFKDLNPTAVLRIYDFNGRVVRTSIRSSEYNDGVDISGLTPGMYLISDGVGASAKFLKQ</sequence>
<feature type="signal peptide" evidence="1">
    <location>
        <begin position="1"/>
        <end position="22"/>
    </location>
</feature>
<dbReference type="EMBL" id="VOXD01000027">
    <property type="protein sequence ID" value="TXF88065.1"/>
    <property type="molecule type" value="Genomic_DNA"/>
</dbReference>
<dbReference type="InterPro" id="IPR039448">
    <property type="entry name" value="Beta_helix"/>
</dbReference>
<comment type="caution">
    <text evidence="5">The sequence shown here is derived from an EMBL/GenBank/DDBJ whole genome shotgun (WGS) entry which is preliminary data.</text>
</comment>
<dbReference type="Pfam" id="PF13229">
    <property type="entry name" value="Beta_helix"/>
    <property type="match status" value="1"/>
</dbReference>
<feature type="chain" id="PRO_5022964236" evidence="1">
    <location>
        <begin position="23"/>
        <end position="715"/>
    </location>
</feature>
<organism evidence="5 6">
    <name type="scientific">Neolewinella aurantiaca</name>
    <dbReference type="NCBI Taxonomy" id="2602767"/>
    <lineage>
        <taxon>Bacteria</taxon>
        <taxon>Pseudomonadati</taxon>
        <taxon>Bacteroidota</taxon>
        <taxon>Saprospiria</taxon>
        <taxon>Saprospirales</taxon>
        <taxon>Lewinellaceae</taxon>
        <taxon>Neolewinella</taxon>
    </lineage>
</organism>
<evidence type="ECO:0000313" key="5">
    <source>
        <dbReference type="EMBL" id="TXF88065.1"/>
    </source>
</evidence>
<dbReference type="Pfam" id="PF18962">
    <property type="entry name" value="Por_Secre_tail"/>
    <property type="match status" value="1"/>
</dbReference>
<gene>
    <name evidence="5" type="ORF">FUA23_16420</name>
</gene>
<dbReference type="RefSeq" id="WP_147931853.1">
    <property type="nucleotide sequence ID" value="NZ_VOXD01000027.1"/>
</dbReference>
<feature type="domain" description="Right handed beta helix" evidence="3">
    <location>
        <begin position="338"/>
        <end position="505"/>
    </location>
</feature>
<proteinExistence type="predicted"/>
<dbReference type="Pfam" id="PF07602">
    <property type="entry name" value="DUF1565"/>
    <property type="match status" value="1"/>
</dbReference>
<evidence type="ECO:0000313" key="6">
    <source>
        <dbReference type="Proteomes" id="UP000321907"/>
    </source>
</evidence>
<dbReference type="SUPFAM" id="SSF51126">
    <property type="entry name" value="Pectin lyase-like"/>
    <property type="match status" value="1"/>
</dbReference>
<feature type="domain" description="DUF1565" evidence="2">
    <location>
        <begin position="30"/>
        <end position="69"/>
    </location>
</feature>
<dbReference type="PANTHER" id="PTHR36453:SF1">
    <property type="entry name" value="RIGHT HANDED BETA HELIX DOMAIN-CONTAINING PROTEIN"/>
    <property type="match status" value="1"/>
</dbReference>
<keyword evidence="6" id="KW-1185">Reference proteome</keyword>
<dbReference type="InterPro" id="IPR026444">
    <property type="entry name" value="Secre_tail"/>
</dbReference>
<dbReference type="InterPro" id="IPR011050">
    <property type="entry name" value="Pectin_lyase_fold/virulence"/>
</dbReference>
<evidence type="ECO:0000256" key="1">
    <source>
        <dbReference type="SAM" id="SignalP"/>
    </source>
</evidence>
<dbReference type="OrthoDB" id="9763537at2"/>
<feature type="domain" description="Secretion system C-terminal sorting" evidence="4">
    <location>
        <begin position="647"/>
        <end position="703"/>
    </location>
</feature>
<accession>A0A5C7FL52</accession>
<dbReference type="AlphaFoldDB" id="A0A5C7FL52"/>
<keyword evidence="1" id="KW-0732">Signal</keyword>
<name>A0A5C7FL52_9BACT</name>
<evidence type="ECO:0000259" key="3">
    <source>
        <dbReference type="Pfam" id="PF13229"/>
    </source>
</evidence>
<reference evidence="5 6" key="1">
    <citation type="submission" date="2019-08" db="EMBL/GenBank/DDBJ databases">
        <title>Lewinella sp. strain SSH13 Genome sequencing and assembly.</title>
        <authorList>
            <person name="Kim I."/>
        </authorList>
    </citation>
    <scope>NUCLEOTIDE SEQUENCE [LARGE SCALE GENOMIC DNA]</scope>
    <source>
        <strain evidence="5 6">SSH13</strain>
    </source>
</reference>
<dbReference type="NCBIfam" id="TIGR04183">
    <property type="entry name" value="Por_Secre_tail"/>
    <property type="match status" value="1"/>
</dbReference>
<dbReference type="InterPro" id="IPR006626">
    <property type="entry name" value="PbH1"/>
</dbReference>
<dbReference type="InterPro" id="IPR012334">
    <property type="entry name" value="Pectin_lyas_fold"/>
</dbReference>
<dbReference type="Proteomes" id="UP000321907">
    <property type="component" value="Unassembled WGS sequence"/>
</dbReference>
<dbReference type="SMART" id="SM00710">
    <property type="entry name" value="PbH1"/>
    <property type="match status" value="6"/>
</dbReference>
<dbReference type="PANTHER" id="PTHR36453">
    <property type="entry name" value="SECRETED PROTEIN-RELATED"/>
    <property type="match status" value="1"/>
</dbReference>
<evidence type="ECO:0000259" key="4">
    <source>
        <dbReference type="Pfam" id="PF18962"/>
    </source>
</evidence>
<dbReference type="InterPro" id="IPR011459">
    <property type="entry name" value="DUF1565"/>
</dbReference>
<dbReference type="Gene3D" id="2.160.20.10">
    <property type="entry name" value="Single-stranded right-handed beta-helix, Pectin lyase-like"/>
    <property type="match status" value="2"/>
</dbReference>
<protein>
    <submittedName>
        <fullName evidence="5">T9SS type A sorting domain-containing protein</fullName>
    </submittedName>
</protein>